<dbReference type="Pfam" id="PF00107">
    <property type="entry name" value="ADH_zinc_N"/>
    <property type="match status" value="1"/>
</dbReference>
<reference evidence="6 7" key="1">
    <citation type="submission" date="2018-06" db="EMBL/GenBank/DDBJ databases">
        <title>Natronomonas sp. F16-60 a new haloarchaeon isolated from a solar saltern of Isla Cristina, Huelva, Spain.</title>
        <authorList>
            <person name="Duran-Viseras A."/>
            <person name="Sanchez-Porro C."/>
            <person name="Ventosa A."/>
        </authorList>
    </citation>
    <scope>NUCLEOTIDE SEQUENCE [LARGE SCALE GENOMIC DNA]</scope>
    <source>
        <strain evidence="6 7">F16-60</strain>
    </source>
</reference>
<protein>
    <submittedName>
        <fullName evidence="6">Alcohol dehydrogenase</fullName>
    </submittedName>
</protein>
<comment type="similarity">
    <text evidence="4">Belongs to the zinc-containing alcohol dehydrogenase family.</text>
</comment>
<dbReference type="PANTHER" id="PTHR43401">
    <property type="entry name" value="L-THREONINE 3-DEHYDROGENASE"/>
    <property type="match status" value="1"/>
</dbReference>
<dbReference type="GO" id="GO:0008270">
    <property type="term" value="F:zinc ion binding"/>
    <property type="evidence" value="ECO:0007669"/>
    <property type="project" value="InterPro"/>
</dbReference>
<evidence type="ECO:0000256" key="3">
    <source>
        <dbReference type="ARBA" id="ARBA00023002"/>
    </source>
</evidence>
<evidence type="ECO:0000256" key="1">
    <source>
        <dbReference type="ARBA" id="ARBA00022723"/>
    </source>
</evidence>
<dbReference type="CDD" id="cd08260">
    <property type="entry name" value="Zn_ADH6"/>
    <property type="match status" value="1"/>
</dbReference>
<dbReference type="GO" id="GO:0016616">
    <property type="term" value="F:oxidoreductase activity, acting on the CH-OH group of donors, NAD or NADP as acceptor"/>
    <property type="evidence" value="ECO:0007669"/>
    <property type="project" value="UniProtKB-ARBA"/>
</dbReference>
<evidence type="ECO:0000256" key="4">
    <source>
        <dbReference type="RuleBase" id="RU361277"/>
    </source>
</evidence>
<keyword evidence="2 4" id="KW-0862">Zinc</keyword>
<evidence type="ECO:0000313" key="6">
    <source>
        <dbReference type="EMBL" id="TSD15370.1"/>
    </source>
</evidence>
<comment type="caution">
    <text evidence="6">The sequence shown here is derived from an EMBL/GenBank/DDBJ whole genome shotgun (WGS) entry which is preliminary data.</text>
</comment>
<dbReference type="GO" id="GO:0051262">
    <property type="term" value="P:protein tetramerization"/>
    <property type="evidence" value="ECO:0007669"/>
    <property type="project" value="UniProtKB-ARBA"/>
</dbReference>
<dbReference type="InterPro" id="IPR013154">
    <property type="entry name" value="ADH-like_N"/>
</dbReference>
<keyword evidence="7" id="KW-1185">Reference proteome</keyword>
<proteinExistence type="inferred from homology"/>
<dbReference type="OrthoDB" id="73567at2157"/>
<evidence type="ECO:0000256" key="2">
    <source>
        <dbReference type="ARBA" id="ARBA00022833"/>
    </source>
</evidence>
<gene>
    <name evidence="6" type="ORF">DP107_05880</name>
</gene>
<dbReference type="SMART" id="SM00829">
    <property type="entry name" value="PKS_ER"/>
    <property type="match status" value="1"/>
</dbReference>
<dbReference type="PROSITE" id="PS00059">
    <property type="entry name" value="ADH_ZINC"/>
    <property type="match status" value="1"/>
</dbReference>
<dbReference type="InterPro" id="IPR013149">
    <property type="entry name" value="ADH-like_C"/>
</dbReference>
<dbReference type="AlphaFoldDB" id="A0A554NEE8"/>
<accession>A0A554NEE8</accession>
<organism evidence="6 7">
    <name type="scientific">Haloglomus irregulare</name>
    <dbReference type="NCBI Taxonomy" id="2234134"/>
    <lineage>
        <taxon>Archaea</taxon>
        <taxon>Methanobacteriati</taxon>
        <taxon>Methanobacteriota</taxon>
        <taxon>Stenosarchaea group</taxon>
        <taxon>Halobacteria</taxon>
        <taxon>Halobacteriales</taxon>
        <taxon>Natronomonadaceae</taxon>
        <taxon>Haloglomus</taxon>
    </lineage>
</organism>
<comment type="cofactor">
    <cofactor evidence="4">
        <name>Zn(2+)</name>
        <dbReference type="ChEBI" id="CHEBI:29105"/>
    </cofactor>
</comment>
<dbReference type="Pfam" id="PF08240">
    <property type="entry name" value="ADH_N"/>
    <property type="match status" value="1"/>
</dbReference>
<dbReference type="InterPro" id="IPR002328">
    <property type="entry name" value="ADH_Zn_CS"/>
</dbReference>
<keyword evidence="3" id="KW-0560">Oxidoreductase</keyword>
<dbReference type="GO" id="GO:0043168">
    <property type="term" value="F:anion binding"/>
    <property type="evidence" value="ECO:0007669"/>
    <property type="project" value="UniProtKB-ARBA"/>
</dbReference>
<dbReference type="InterPro" id="IPR020843">
    <property type="entry name" value="ER"/>
</dbReference>
<dbReference type="InterPro" id="IPR036291">
    <property type="entry name" value="NAD(P)-bd_dom_sf"/>
</dbReference>
<dbReference type="RefSeq" id="WP_144261273.1">
    <property type="nucleotide sequence ID" value="NZ_QMDX01000002.1"/>
</dbReference>
<dbReference type="SUPFAM" id="SSF50129">
    <property type="entry name" value="GroES-like"/>
    <property type="match status" value="1"/>
</dbReference>
<dbReference type="GO" id="GO:0030554">
    <property type="term" value="F:adenyl nucleotide binding"/>
    <property type="evidence" value="ECO:0007669"/>
    <property type="project" value="UniProtKB-ARBA"/>
</dbReference>
<dbReference type="GO" id="GO:0044281">
    <property type="term" value="P:small molecule metabolic process"/>
    <property type="evidence" value="ECO:0007669"/>
    <property type="project" value="UniProtKB-ARBA"/>
</dbReference>
<keyword evidence="1 4" id="KW-0479">Metal-binding</keyword>
<dbReference type="Proteomes" id="UP000319894">
    <property type="component" value="Unassembled WGS sequence"/>
</dbReference>
<dbReference type="Gene3D" id="3.90.180.10">
    <property type="entry name" value="Medium-chain alcohol dehydrogenases, catalytic domain"/>
    <property type="match status" value="1"/>
</dbReference>
<dbReference type="EMBL" id="QMDX01000002">
    <property type="protein sequence ID" value="TSD15370.1"/>
    <property type="molecule type" value="Genomic_DNA"/>
</dbReference>
<feature type="domain" description="Enoyl reductase (ER)" evidence="5">
    <location>
        <begin position="11"/>
        <end position="347"/>
    </location>
</feature>
<dbReference type="SUPFAM" id="SSF51735">
    <property type="entry name" value="NAD(P)-binding Rossmann-fold domains"/>
    <property type="match status" value="1"/>
</dbReference>
<dbReference type="InterPro" id="IPR050129">
    <property type="entry name" value="Zn_alcohol_dh"/>
</dbReference>
<dbReference type="InterPro" id="IPR011032">
    <property type="entry name" value="GroES-like_sf"/>
</dbReference>
<dbReference type="InParanoid" id="A0A554NEE8"/>
<dbReference type="PANTHER" id="PTHR43401:SF5">
    <property type="entry name" value="ALCOHOL DEHYDROGENASE-RELATED"/>
    <property type="match status" value="1"/>
</dbReference>
<name>A0A554NEE8_9EURY</name>
<evidence type="ECO:0000313" key="7">
    <source>
        <dbReference type="Proteomes" id="UP000319894"/>
    </source>
</evidence>
<sequence length="355" mass="37362">MRAVTLQEFQEPLEVTDVEKPDVTPSGAVIEMDGCGVCRSDWHAWQGDWDWLGLSPTPPHVLGHEPVGHVVAVGDEVENLNEGDHVGIPFNFACGKCSQCRNGRENICENLVIPGFVDEHPGALAEELHVPNADINCIPLPDGVDSTDVAGLGCRFMTAYHGLAHRGRVGRGEDVVIHGLGGVGLSGVQVADALGANVIGVDLMDEKLEKAEQLGAVDTINARDVDDPAAEAQAITDGGADVSVDALGVAETCQNAVMSLGGNGRHIQIGLTTQEEGGMVSLPTDLIVSQEIDFLGSLGLQPSRYGEILDMMETGKLDPGAIVSEEIGIDEVPAKIEDMSEFETVGIPVCSDFTG</sequence>
<evidence type="ECO:0000259" key="5">
    <source>
        <dbReference type="SMART" id="SM00829"/>
    </source>
</evidence>